<accession>A0A4R2IWM4</accession>
<sequence>MSTDENLAAFCRALPQLKVAADRNGLTDQLAGVLTEIKAGRPVADLLQRLGIPADVLRSESQQTRWLETQLSWADDRPRAEVYVCPWTLCDRAVDREPGGPVPRERCWIVDEPLRRERA</sequence>
<dbReference type="EMBL" id="SLWS01000017">
    <property type="protein sequence ID" value="TCO47275.1"/>
    <property type="molecule type" value="Genomic_DNA"/>
</dbReference>
<dbReference type="Proteomes" id="UP000295680">
    <property type="component" value="Unassembled WGS sequence"/>
</dbReference>
<dbReference type="OrthoDB" id="3694873at2"/>
<reference evidence="1 2" key="1">
    <citation type="submission" date="2019-03" db="EMBL/GenBank/DDBJ databases">
        <title>Genomic Encyclopedia of Type Strains, Phase IV (KMG-IV): sequencing the most valuable type-strain genomes for metagenomic binning, comparative biology and taxonomic classification.</title>
        <authorList>
            <person name="Goeker M."/>
        </authorList>
    </citation>
    <scope>NUCLEOTIDE SEQUENCE [LARGE SCALE GENOMIC DNA]</scope>
    <source>
        <strain evidence="1 2">DSM 45934</strain>
    </source>
</reference>
<evidence type="ECO:0000313" key="1">
    <source>
        <dbReference type="EMBL" id="TCO47275.1"/>
    </source>
</evidence>
<gene>
    <name evidence="1" type="ORF">EV192_11715</name>
</gene>
<dbReference type="AlphaFoldDB" id="A0A4R2IWM4"/>
<protein>
    <submittedName>
        <fullName evidence="1">Uncharacterized protein</fullName>
    </submittedName>
</protein>
<name>A0A4R2IWM4_9PSEU</name>
<evidence type="ECO:0000313" key="2">
    <source>
        <dbReference type="Proteomes" id="UP000295680"/>
    </source>
</evidence>
<organism evidence="1 2">
    <name type="scientific">Actinocrispum wychmicini</name>
    <dbReference type="NCBI Taxonomy" id="1213861"/>
    <lineage>
        <taxon>Bacteria</taxon>
        <taxon>Bacillati</taxon>
        <taxon>Actinomycetota</taxon>
        <taxon>Actinomycetes</taxon>
        <taxon>Pseudonocardiales</taxon>
        <taxon>Pseudonocardiaceae</taxon>
        <taxon>Actinocrispum</taxon>
    </lineage>
</organism>
<proteinExistence type="predicted"/>
<comment type="caution">
    <text evidence="1">The sequence shown here is derived from an EMBL/GenBank/DDBJ whole genome shotgun (WGS) entry which is preliminary data.</text>
</comment>
<dbReference type="RefSeq" id="WP_132125581.1">
    <property type="nucleotide sequence ID" value="NZ_SLWS01000017.1"/>
</dbReference>
<keyword evidence="2" id="KW-1185">Reference proteome</keyword>